<dbReference type="PANTHER" id="PTHR33103:SF19">
    <property type="entry name" value="OS09G0544700 PROTEIN"/>
    <property type="match status" value="1"/>
</dbReference>
<proteinExistence type="predicted"/>
<dbReference type="Proteomes" id="UP001327560">
    <property type="component" value="Chromosome 5"/>
</dbReference>
<reference evidence="1 2" key="1">
    <citation type="submission" date="2023-10" db="EMBL/GenBank/DDBJ databases">
        <title>Chromosome-scale genome assembly provides insights into flower coloration mechanisms of Canna indica.</title>
        <authorList>
            <person name="Li C."/>
        </authorList>
    </citation>
    <scope>NUCLEOTIDE SEQUENCE [LARGE SCALE GENOMIC DNA]</scope>
    <source>
        <tissue evidence="1">Flower</tissue>
    </source>
</reference>
<dbReference type="EMBL" id="CP136894">
    <property type="protein sequence ID" value="WOL06910.1"/>
    <property type="molecule type" value="Genomic_DNA"/>
</dbReference>
<gene>
    <name evidence="1" type="ORF">Cni_G15645</name>
</gene>
<protein>
    <submittedName>
        <fullName evidence="1">Uncharacterized protein</fullName>
    </submittedName>
</protein>
<sequence>MAATKLSLKLLVHRSSNKVLFAEAGTDVIDFLLGLLTLPLAAVIKLLTKDRMVGCIADLYGTLNSLDGSYFQSTESKNFISRTVSCSSVAANGLLLPLLPPSSASSSKHFRNFVTEYGGTPCPNCKSLMTTEMTDVGEVDTSKGFVKGVVMYAIMDNLSVSTMSSISGITLLRVGVTAGVIAVEDRAHRRLLGK</sequence>
<dbReference type="InterPro" id="IPR007750">
    <property type="entry name" value="DUF674"/>
</dbReference>
<accession>A0AAQ3KE70</accession>
<keyword evidence="2" id="KW-1185">Reference proteome</keyword>
<organism evidence="1 2">
    <name type="scientific">Canna indica</name>
    <name type="common">Indian-shot</name>
    <dbReference type="NCBI Taxonomy" id="4628"/>
    <lineage>
        <taxon>Eukaryota</taxon>
        <taxon>Viridiplantae</taxon>
        <taxon>Streptophyta</taxon>
        <taxon>Embryophyta</taxon>
        <taxon>Tracheophyta</taxon>
        <taxon>Spermatophyta</taxon>
        <taxon>Magnoliopsida</taxon>
        <taxon>Liliopsida</taxon>
        <taxon>Zingiberales</taxon>
        <taxon>Cannaceae</taxon>
        <taxon>Canna</taxon>
    </lineage>
</organism>
<dbReference type="AlphaFoldDB" id="A0AAQ3KE70"/>
<evidence type="ECO:0000313" key="2">
    <source>
        <dbReference type="Proteomes" id="UP001327560"/>
    </source>
</evidence>
<evidence type="ECO:0000313" key="1">
    <source>
        <dbReference type="EMBL" id="WOL06910.1"/>
    </source>
</evidence>
<dbReference type="PANTHER" id="PTHR33103">
    <property type="entry name" value="OS01G0153900 PROTEIN"/>
    <property type="match status" value="1"/>
</dbReference>
<name>A0AAQ3KE70_9LILI</name>
<dbReference type="Pfam" id="PF05056">
    <property type="entry name" value="DUF674"/>
    <property type="match status" value="1"/>
</dbReference>